<gene>
    <name evidence="3" type="ORF">TCARB_1122</name>
</gene>
<name>A0A3G1A5P5_9CREN</name>
<sequence length="137" mass="15480">MTVIDASLLVKYVLHEEGWEKVSETLRHVSPLYSVDHVLKEVANALWKHAYLRKMMPASLAHELYSLVGRLAETRVIVLEEERIYLPRALHIALQHGLTVYDSLYIAQAEKYGKLLTSDAAQARVATNLGIETILIS</sequence>
<dbReference type="SUPFAM" id="SSF88723">
    <property type="entry name" value="PIN domain-like"/>
    <property type="match status" value="1"/>
</dbReference>
<dbReference type="RefSeq" id="WP_020961738.1">
    <property type="nucleotide sequence ID" value="NZ_CP007493.1"/>
</dbReference>
<dbReference type="STRING" id="697581.TCARB_1122"/>
<dbReference type="PANTHER" id="PTHR35901">
    <property type="entry name" value="RIBONUCLEASE VAPC3"/>
    <property type="match status" value="1"/>
</dbReference>
<dbReference type="InterPro" id="IPR051619">
    <property type="entry name" value="TypeII_TA_RNase_PINc/VapC"/>
</dbReference>
<keyword evidence="1" id="KW-0460">Magnesium</keyword>
<reference evidence="4" key="1">
    <citation type="book" date="2010" name="EXTREMOPHILES" publisher="0:0-0">
        <title>Complete genome sequences of ten hyperthermophilic archaea reveal their metabolic capabilities and possible ecological roles.</title>
        <editorList>
            <person name="?"/>
        </editorList>
        <authorList>
            <person name="Ravin N.V."/>
            <person name="Mardanov A.V."/>
            <person name="Bonch-Osmolovskaya E.A."/>
            <person name="Skryabin K.G."/>
        </authorList>
    </citation>
    <scope>NUCLEOTIDE SEQUENCE [LARGE SCALE GENOMIC DNA]</scope>
    <source>
        <strain evidence="4">1505</strain>
    </source>
</reference>
<dbReference type="PANTHER" id="PTHR35901:SF1">
    <property type="entry name" value="EXONUCLEASE VAPC9"/>
    <property type="match status" value="1"/>
</dbReference>
<evidence type="ECO:0000256" key="1">
    <source>
        <dbReference type="ARBA" id="ARBA00022842"/>
    </source>
</evidence>
<accession>A0A3G1A5P5</accession>
<evidence type="ECO:0000313" key="3">
    <source>
        <dbReference type="EMBL" id="AJB42170.1"/>
    </source>
</evidence>
<protein>
    <submittedName>
        <fullName evidence="3">Twitching motility protein PilT</fullName>
    </submittedName>
</protein>
<dbReference type="GeneID" id="16572690"/>
<dbReference type="GeneID" id="25406533"/>
<dbReference type="Proteomes" id="UP000266720">
    <property type="component" value="Chromosome"/>
</dbReference>
<dbReference type="CDD" id="cd09873">
    <property type="entry name" value="PIN_Pae0151-like"/>
    <property type="match status" value="1"/>
</dbReference>
<dbReference type="EMBL" id="CP007493">
    <property type="protein sequence ID" value="AJB42170.1"/>
    <property type="molecule type" value="Genomic_DNA"/>
</dbReference>
<dbReference type="InterPro" id="IPR029060">
    <property type="entry name" value="PIN-like_dom_sf"/>
</dbReference>
<feature type="domain" description="PIN" evidence="2">
    <location>
        <begin position="3"/>
        <end position="126"/>
    </location>
</feature>
<evidence type="ECO:0000259" key="2">
    <source>
        <dbReference type="Pfam" id="PF01850"/>
    </source>
</evidence>
<dbReference type="KEGG" id="tcb:TCARB_1122"/>
<evidence type="ECO:0000313" key="4">
    <source>
        <dbReference type="Proteomes" id="UP000266720"/>
    </source>
</evidence>
<dbReference type="Gene3D" id="3.40.50.1010">
    <property type="entry name" value="5'-nuclease"/>
    <property type="match status" value="1"/>
</dbReference>
<dbReference type="InterPro" id="IPR044153">
    <property type="entry name" value="PIN_Pae0151-like"/>
</dbReference>
<dbReference type="InterPro" id="IPR002716">
    <property type="entry name" value="PIN_dom"/>
</dbReference>
<dbReference type="AlphaFoldDB" id="A0A3G1A5P5"/>
<proteinExistence type="predicted"/>
<dbReference type="Pfam" id="PF01850">
    <property type="entry name" value="PIN"/>
    <property type="match status" value="1"/>
</dbReference>
<organism evidence="3 4">
    <name type="scientific">Thermofilum adornatum 1505</name>
    <dbReference type="NCBI Taxonomy" id="697581"/>
    <lineage>
        <taxon>Archaea</taxon>
        <taxon>Thermoproteota</taxon>
        <taxon>Thermoprotei</taxon>
        <taxon>Thermofilales</taxon>
        <taxon>Thermofilaceae</taxon>
        <taxon>Thermofilum</taxon>
    </lineage>
</organism>